<dbReference type="PRINTS" id="PR00505">
    <property type="entry name" value="D12N6MTFRASE"/>
</dbReference>
<dbReference type="PANTHER" id="PTHR30481">
    <property type="entry name" value="DNA ADENINE METHYLASE"/>
    <property type="match status" value="1"/>
</dbReference>
<dbReference type="AlphaFoldDB" id="A0A7X1DKG1"/>
<feature type="binding site" evidence="7">
    <location>
        <position position="15"/>
    </location>
    <ligand>
        <name>S-adenosyl-L-methionine</name>
        <dbReference type="ChEBI" id="CHEBI:59789"/>
    </ligand>
</feature>
<protein>
    <recommendedName>
        <fullName evidence="2">site-specific DNA-methyltransferase (adenine-specific)</fullName>
        <ecNumber evidence="2">2.1.1.72</ecNumber>
    </recommendedName>
</protein>
<dbReference type="EMBL" id="JAASWV010000006">
    <property type="protein sequence ID" value="MBC2310424.1"/>
    <property type="molecule type" value="Genomic_DNA"/>
</dbReference>
<feature type="binding site" evidence="7">
    <location>
        <position position="199"/>
    </location>
    <ligand>
        <name>S-adenosyl-L-methionine</name>
        <dbReference type="ChEBI" id="CHEBI:59789"/>
    </ligand>
</feature>
<reference evidence="12 13" key="1">
    <citation type="submission" date="2020-03" db="EMBL/GenBank/DDBJ databases">
        <title>Soil Listeria distribution.</title>
        <authorList>
            <person name="Liao J."/>
            <person name="Wiedmann M."/>
        </authorList>
    </citation>
    <scope>NUCLEOTIDE SEQUENCE [LARGE SCALE GENOMIC DNA]</scope>
    <source>
        <strain evidence="11 14">FSL L7-0039</strain>
        <strain evidence="10 12">FSL L7-0051</strain>
        <strain evidence="9 15">FSL L7-0054</strain>
        <strain evidence="8 13">FSL L7-0990</strain>
    </source>
</reference>
<feature type="binding site" evidence="7">
    <location>
        <position position="11"/>
    </location>
    <ligand>
        <name>S-adenosyl-L-methionine</name>
        <dbReference type="ChEBI" id="CHEBI:59789"/>
    </ligand>
</feature>
<keyword evidence="3 11" id="KW-0489">Methyltransferase</keyword>
<gene>
    <name evidence="8" type="ORF">HCA55_04400</name>
    <name evidence="9" type="ORF">HCB69_01935</name>
    <name evidence="10" type="ORF">HCC36_01355</name>
    <name evidence="11" type="ORF">HCJ81_05965</name>
</gene>
<comment type="caution">
    <text evidence="11">The sequence shown here is derived from an EMBL/GenBank/DDBJ whole genome shotgun (WGS) entry which is preliminary data.</text>
</comment>
<organism evidence="11 14">
    <name type="scientific">Listeria booriae</name>
    <dbReference type="NCBI Taxonomy" id="1552123"/>
    <lineage>
        <taxon>Bacteria</taxon>
        <taxon>Bacillati</taxon>
        <taxon>Bacillota</taxon>
        <taxon>Bacilli</taxon>
        <taxon>Bacillales</taxon>
        <taxon>Listeriaceae</taxon>
        <taxon>Listeria</taxon>
    </lineage>
</organism>
<comment type="catalytic activity">
    <reaction evidence="6">
        <text>a 2'-deoxyadenosine in DNA + S-adenosyl-L-methionine = an N(6)-methyl-2'-deoxyadenosine in DNA + S-adenosyl-L-homocysteine + H(+)</text>
        <dbReference type="Rhea" id="RHEA:15197"/>
        <dbReference type="Rhea" id="RHEA-COMP:12418"/>
        <dbReference type="Rhea" id="RHEA-COMP:12419"/>
        <dbReference type="ChEBI" id="CHEBI:15378"/>
        <dbReference type="ChEBI" id="CHEBI:57856"/>
        <dbReference type="ChEBI" id="CHEBI:59789"/>
        <dbReference type="ChEBI" id="CHEBI:90615"/>
        <dbReference type="ChEBI" id="CHEBI:90616"/>
        <dbReference type="EC" id="2.1.1.72"/>
    </reaction>
</comment>
<dbReference type="EMBL" id="JAARVD010000002">
    <property type="protein sequence ID" value="MBC1795953.1"/>
    <property type="molecule type" value="Genomic_DNA"/>
</dbReference>
<dbReference type="EMBL" id="JAARZT010000002">
    <property type="protein sequence ID" value="MBC2291865.1"/>
    <property type="molecule type" value="Genomic_DNA"/>
</dbReference>
<dbReference type="Gene3D" id="1.10.1020.10">
    <property type="entry name" value="Adenine-specific Methyltransferase, Domain 2"/>
    <property type="match status" value="1"/>
</dbReference>
<keyword evidence="5" id="KW-0949">S-adenosyl-L-methionine</keyword>
<dbReference type="EC" id="2.1.1.72" evidence="2"/>
<evidence type="ECO:0000313" key="8">
    <source>
        <dbReference type="EMBL" id="MBC1795953.1"/>
    </source>
</evidence>
<evidence type="ECO:0000256" key="7">
    <source>
        <dbReference type="PIRSR" id="PIRSR000398-1"/>
    </source>
</evidence>
<dbReference type="InterPro" id="IPR012327">
    <property type="entry name" value="MeTrfase_D12"/>
</dbReference>
<name>A0A7X1DKG1_9LIST</name>
<dbReference type="Gene3D" id="3.40.50.150">
    <property type="entry name" value="Vaccinia Virus protein VP39"/>
    <property type="match status" value="1"/>
</dbReference>
<comment type="similarity">
    <text evidence="1">Belongs to the N(4)/N(6)-methyltransferase family.</text>
</comment>
<evidence type="ECO:0000313" key="15">
    <source>
        <dbReference type="Proteomes" id="UP000585696"/>
    </source>
</evidence>
<evidence type="ECO:0000313" key="9">
    <source>
        <dbReference type="EMBL" id="MBC2283136.1"/>
    </source>
</evidence>
<dbReference type="InterPro" id="IPR029063">
    <property type="entry name" value="SAM-dependent_MTases_sf"/>
</dbReference>
<dbReference type="RefSeq" id="WP_185371222.1">
    <property type="nucleotide sequence ID" value="NZ_JAAROT010000006.1"/>
</dbReference>
<sequence>MNDVISSPIRWTGSKRKLLNEMLYVFDREKEIYVEPFLGSGTVLLNVLKNELYNYYYVNDINSNLIDFYKSLKDNYGKLSKVIIRICKEYNSLMSIDEKEAYYYSMRERYNNNRSKVFTRAAIFWFLMKSGYNGVYRINSNGKFNVPFGKKNTISFDLDSARYISELIQPVRFYSLEYADFIEVIAKKGILSTAFLYCDPPYIPETKAMRNQILYTKNRFEHTDFVLRMLECNLKHNTTFMISMSDSESTDELYNIWNFNKIHICDIIRSVNPKKRLASREVAFLNYDIVKIECSKKVEAEIKF</sequence>
<feature type="binding site" evidence="7">
    <location>
        <position position="60"/>
    </location>
    <ligand>
        <name>S-adenosyl-L-methionine</name>
        <dbReference type="ChEBI" id="CHEBI:59789"/>
    </ligand>
</feature>
<dbReference type="Proteomes" id="UP000548082">
    <property type="component" value="Unassembled WGS sequence"/>
</dbReference>
<evidence type="ECO:0000256" key="6">
    <source>
        <dbReference type="ARBA" id="ARBA00047942"/>
    </source>
</evidence>
<evidence type="ECO:0000313" key="10">
    <source>
        <dbReference type="EMBL" id="MBC2291865.1"/>
    </source>
</evidence>
<dbReference type="GO" id="GO:0006298">
    <property type="term" value="P:mismatch repair"/>
    <property type="evidence" value="ECO:0007669"/>
    <property type="project" value="TreeGrafter"/>
</dbReference>
<dbReference type="PIRSF" id="PIRSF000398">
    <property type="entry name" value="M_m6A_EcoRV"/>
    <property type="match status" value="1"/>
</dbReference>
<evidence type="ECO:0000313" key="11">
    <source>
        <dbReference type="EMBL" id="MBC2310424.1"/>
    </source>
</evidence>
<dbReference type="Proteomes" id="UP000543005">
    <property type="component" value="Unassembled WGS sequence"/>
</dbReference>
<dbReference type="InterPro" id="IPR012263">
    <property type="entry name" value="M_m6A_EcoRV"/>
</dbReference>
<evidence type="ECO:0000256" key="2">
    <source>
        <dbReference type="ARBA" id="ARBA00011900"/>
    </source>
</evidence>
<accession>A0A7X1DKG1</accession>
<dbReference type="EMBL" id="JAARZS010000004">
    <property type="protein sequence ID" value="MBC2283136.1"/>
    <property type="molecule type" value="Genomic_DNA"/>
</dbReference>
<dbReference type="SUPFAM" id="SSF53335">
    <property type="entry name" value="S-adenosyl-L-methionine-dependent methyltransferases"/>
    <property type="match status" value="1"/>
</dbReference>
<dbReference type="NCBIfam" id="TIGR00571">
    <property type="entry name" value="dam"/>
    <property type="match status" value="1"/>
</dbReference>
<dbReference type="GO" id="GO:0009007">
    <property type="term" value="F:site-specific DNA-methyltransferase (adenine-specific) activity"/>
    <property type="evidence" value="ECO:0007669"/>
    <property type="project" value="UniProtKB-EC"/>
</dbReference>
<dbReference type="GO" id="GO:0043565">
    <property type="term" value="F:sequence-specific DNA binding"/>
    <property type="evidence" value="ECO:0007669"/>
    <property type="project" value="TreeGrafter"/>
</dbReference>
<evidence type="ECO:0000256" key="1">
    <source>
        <dbReference type="ARBA" id="ARBA00006594"/>
    </source>
</evidence>
<evidence type="ECO:0000256" key="4">
    <source>
        <dbReference type="ARBA" id="ARBA00022679"/>
    </source>
</evidence>
<evidence type="ECO:0000313" key="12">
    <source>
        <dbReference type="Proteomes" id="UP000543005"/>
    </source>
</evidence>
<dbReference type="GO" id="GO:0009307">
    <property type="term" value="P:DNA restriction-modification system"/>
    <property type="evidence" value="ECO:0007669"/>
    <property type="project" value="InterPro"/>
</dbReference>
<dbReference type="Pfam" id="PF02086">
    <property type="entry name" value="MethyltransfD12"/>
    <property type="match status" value="1"/>
</dbReference>
<evidence type="ECO:0000313" key="13">
    <source>
        <dbReference type="Proteomes" id="UP000548082"/>
    </source>
</evidence>
<keyword evidence="4 11" id="KW-0808">Transferase</keyword>
<dbReference type="GO" id="GO:1904047">
    <property type="term" value="F:S-adenosyl-L-methionine binding"/>
    <property type="evidence" value="ECO:0007669"/>
    <property type="project" value="TreeGrafter"/>
</dbReference>
<dbReference type="Proteomes" id="UP000585696">
    <property type="component" value="Unassembled WGS sequence"/>
</dbReference>
<dbReference type="InterPro" id="IPR023095">
    <property type="entry name" value="Ade_MeTrfase_dom_2"/>
</dbReference>
<dbReference type="PANTHER" id="PTHR30481:SF3">
    <property type="entry name" value="DNA ADENINE METHYLASE"/>
    <property type="match status" value="1"/>
</dbReference>
<evidence type="ECO:0000313" key="14">
    <source>
        <dbReference type="Proteomes" id="UP000565628"/>
    </source>
</evidence>
<proteinExistence type="inferred from homology"/>
<dbReference type="Proteomes" id="UP000565628">
    <property type="component" value="Unassembled WGS sequence"/>
</dbReference>
<dbReference type="GO" id="GO:0032259">
    <property type="term" value="P:methylation"/>
    <property type="evidence" value="ECO:0007669"/>
    <property type="project" value="UniProtKB-KW"/>
</dbReference>
<evidence type="ECO:0000256" key="5">
    <source>
        <dbReference type="ARBA" id="ARBA00022691"/>
    </source>
</evidence>
<evidence type="ECO:0000256" key="3">
    <source>
        <dbReference type="ARBA" id="ARBA00022603"/>
    </source>
</evidence>